<feature type="compositionally biased region" description="Low complexity" evidence="2">
    <location>
        <begin position="225"/>
        <end position="255"/>
    </location>
</feature>
<dbReference type="STRING" id="151549.A0A4C2ACW1"/>
<protein>
    <submittedName>
        <fullName evidence="3">Uncharacterized protein</fullName>
    </submittedName>
</protein>
<dbReference type="AlphaFoldDB" id="A0A4C2ACW1"/>
<gene>
    <name evidence="3" type="ORF">EVAR_67409_1</name>
</gene>
<dbReference type="InterPro" id="IPR033336">
    <property type="entry name" value="SAXO1/2"/>
</dbReference>
<dbReference type="PANTHER" id="PTHR31516:SF16">
    <property type="entry name" value="TITIN"/>
    <property type="match status" value="1"/>
</dbReference>
<keyword evidence="4" id="KW-1185">Reference proteome</keyword>
<dbReference type="GO" id="GO:0008017">
    <property type="term" value="F:microtubule binding"/>
    <property type="evidence" value="ECO:0007669"/>
    <property type="project" value="InterPro"/>
</dbReference>
<dbReference type="GO" id="GO:0036064">
    <property type="term" value="C:ciliary basal body"/>
    <property type="evidence" value="ECO:0007669"/>
    <property type="project" value="TreeGrafter"/>
</dbReference>
<feature type="compositionally biased region" description="Basic and acidic residues" evidence="2">
    <location>
        <begin position="1"/>
        <end position="28"/>
    </location>
</feature>
<comment type="similarity">
    <text evidence="1">Belongs to the FAM154 family.</text>
</comment>
<dbReference type="GO" id="GO:0036126">
    <property type="term" value="C:sperm flagellum"/>
    <property type="evidence" value="ECO:0007669"/>
    <property type="project" value="TreeGrafter"/>
</dbReference>
<dbReference type="PANTHER" id="PTHR31516">
    <property type="entry name" value="STABILIZER OF AXONEMAL MICROTUBULES 2"/>
    <property type="match status" value="1"/>
</dbReference>
<comment type="caution">
    <text evidence="3">The sequence shown here is derived from an EMBL/GenBank/DDBJ whole genome shotgun (WGS) entry which is preliminary data.</text>
</comment>
<sequence>MTFVEKDEYHFASRPEPIKKSDNLKPEGDFYIPEKPGFKPAERPSQKKPVDNLKPEEGEMTFEHKESYQHAKRPTPIKPSDNLKPEGEFVTPEKPSYKPGDRFERIIRKDNLRSEVKNKTVTDSLQHNTKQVTNGDISTLSNVRNNTTITDGTAMDTDTQHQHTCLASKLASSSNHIHTDGTTIIRRATCVNQRNANNSQMKNIISGAESGTHKTSCRDGTLKMTNSVNGRNGTTNSSTNSLESTNVSSTSVSTSKQFHHRKTEFSSESSVANSILQRKTVPTESNQFGSLTSNAKYNAKV</sequence>
<dbReference type="GO" id="GO:0005814">
    <property type="term" value="C:centriole"/>
    <property type="evidence" value="ECO:0007669"/>
    <property type="project" value="TreeGrafter"/>
</dbReference>
<organism evidence="3 4">
    <name type="scientific">Eumeta variegata</name>
    <name type="common">Bagworm moth</name>
    <name type="synonym">Eumeta japonica</name>
    <dbReference type="NCBI Taxonomy" id="151549"/>
    <lineage>
        <taxon>Eukaryota</taxon>
        <taxon>Metazoa</taxon>
        <taxon>Ecdysozoa</taxon>
        <taxon>Arthropoda</taxon>
        <taxon>Hexapoda</taxon>
        <taxon>Insecta</taxon>
        <taxon>Pterygota</taxon>
        <taxon>Neoptera</taxon>
        <taxon>Endopterygota</taxon>
        <taxon>Lepidoptera</taxon>
        <taxon>Glossata</taxon>
        <taxon>Ditrysia</taxon>
        <taxon>Tineoidea</taxon>
        <taxon>Psychidae</taxon>
        <taxon>Oiketicinae</taxon>
        <taxon>Eumeta</taxon>
    </lineage>
</organism>
<feature type="region of interest" description="Disordered" evidence="2">
    <location>
        <begin position="1"/>
        <end position="100"/>
    </location>
</feature>
<reference evidence="3 4" key="1">
    <citation type="journal article" date="2019" name="Commun. Biol.">
        <title>The bagworm genome reveals a unique fibroin gene that provides high tensile strength.</title>
        <authorList>
            <person name="Kono N."/>
            <person name="Nakamura H."/>
            <person name="Ohtoshi R."/>
            <person name="Tomita M."/>
            <person name="Numata K."/>
            <person name="Arakawa K."/>
        </authorList>
    </citation>
    <scope>NUCLEOTIDE SEQUENCE [LARGE SCALE GENOMIC DNA]</scope>
</reference>
<accession>A0A4C2ACW1</accession>
<name>A0A4C2ACW1_EUMVA</name>
<dbReference type="OrthoDB" id="311506at2759"/>
<dbReference type="Proteomes" id="UP000299102">
    <property type="component" value="Unassembled WGS sequence"/>
</dbReference>
<evidence type="ECO:0000313" key="3">
    <source>
        <dbReference type="EMBL" id="GBP96845.1"/>
    </source>
</evidence>
<dbReference type="GO" id="GO:0005879">
    <property type="term" value="C:axonemal microtubule"/>
    <property type="evidence" value="ECO:0007669"/>
    <property type="project" value="TreeGrafter"/>
</dbReference>
<feature type="region of interest" description="Disordered" evidence="2">
    <location>
        <begin position="223"/>
        <end position="270"/>
    </location>
</feature>
<feature type="compositionally biased region" description="Basic and acidic residues" evidence="2">
    <location>
        <begin position="36"/>
        <end position="69"/>
    </location>
</feature>
<proteinExistence type="inferred from homology"/>
<dbReference type="EMBL" id="BGZK01002840">
    <property type="protein sequence ID" value="GBP96845.1"/>
    <property type="molecule type" value="Genomic_DNA"/>
</dbReference>
<evidence type="ECO:0000256" key="2">
    <source>
        <dbReference type="SAM" id="MobiDB-lite"/>
    </source>
</evidence>
<evidence type="ECO:0000256" key="1">
    <source>
        <dbReference type="ARBA" id="ARBA00008738"/>
    </source>
</evidence>
<evidence type="ECO:0000313" key="4">
    <source>
        <dbReference type="Proteomes" id="UP000299102"/>
    </source>
</evidence>